<comment type="function">
    <text evidence="3 20">Catalyzes the conversion of D-ribulose 5-phosphate to formate and 3,4-dihydroxy-2-butanone 4-phosphate.</text>
</comment>
<evidence type="ECO:0000256" key="20">
    <source>
        <dbReference type="HAMAP-Rule" id="MF_01283"/>
    </source>
</evidence>
<keyword evidence="11 20" id="KW-0378">Hydrolase</keyword>
<dbReference type="NCBIfam" id="TIGR00505">
    <property type="entry name" value="ribA"/>
    <property type="match status" value="1"/>
</dbReference>
<dbReference type="InterPro" id="IPR000422">
    <property type="entry name" value="DHBP_synthase_RibB"/>
</dbReference>
<protein>
    <recommendedName>
        <fullName evidence="20">Riboflavin biosynthesis protein RibBA</fullName>
    </recommendedName>
    <domain>
        <recommendedName>
            <fullName evidence="20">3,4-dihydroxy-2-butanone 4-phosphate synthase</fullName>
            <shortName evidence="20">DHBP synthase</shortName>
            <ecNumber evidence="20">4.1.99.12</ecNumber>
        </recommendedName>
    </domain>
    <domain>
        <recommendedName>
            <fullName evidence="20">GTP cyclohydrolase-2</fullName>
            <ecNumber evidence="20">3.5.4.25</ecNumber>
        </recommendedName>
        <alternativeName>
            <fullName evidence="20">GTP cyclohydrolase II</fullName>
        </alternativeName>
    </domain>
</protein>
<evidence type="ECO:0000256" key="17">
    <source>
        <dbReference type="ARBA" id="ARBA00023268"/>
    </source>
</evidence>
<dbReference type="GO" id="GO:0009231">
    <property type="term" value="P:riboflavin biosynthetic process"/>
    <property type="evidence" value="ECO:0007669"/>
    <property type="project" value="UniProtKB-UniRule"/>
</dbReference>
<comment type="cofactor">
    <cofactor evidence="20">
        <name>Mg(2+)</name>
        <dbReference type="ChEBI" id="CHEBI:18420"/>
    </cofactor>
    <cofactor evidence="20">
        <name>Mn(2+)</name>
        <dbReference type="ChEBI" id="CHEBI:29035"/>
    </cofactor>
    <text evidence="20">Binds 2 divalent metal cations per subunit. Magnesium or manganese.</text>
</comment>
<dbReference type="NCBIfam" id="TIGR00506">
    <property type="entry name" value="ribB"/>
    <property type="match status" value="1"/>
</dbReference>
<evidence type="ECO:0000256" key="3">
    <source>
        <dbReference type="ARBA" id="ARBA00002284"/>
    </source>
</evidence>
<comment type="cofactor">
    <cofactor evidence="20">
        <name>Zn(2+)</name>
        <dbReference type="ChEBI" id="CHEBI:29105"/>
    </cofactor>
    <text evidence="20">Binds 1 zinc ion per subunit.</text>
</comment>
<comment type="pathway">
    <text evidence="5 20">Cofactor biosynthesis; riboflavin biosynthesis; 2-hydroxy-3-oxobutyl phosphate from D-ribulose 5-phosphate: step 1/1.</text>
</comment>
<comment type="pathway">
    <text evidence="4 20">Cofactor biosynthesis; riboflavin biosynthesis; 5-amino-6-(D-ribitylamino)uracil from GTP: step 1/4.</text>
</comment>
<dbReference type="GO" id="GO:0008686">
    <property type="term" value="F:3,4-dihydroxy-2-butanone-4-phosphate synthase activity"/>
    <property type="evidence" value="ECO:0007669"/>
    <property type="project" value="UniProtKB-UniRule"/>
</dbReference>
<feature type="binding site" evidence="20">
    <location>
        <position position="358"/>
    </location>
    <ligand>
        <name>GTP</name>
        <dbReference type="ChEBI" id="CHEBI:37565"/>
    </ligand>
</feature>
<feature type="binding site" evidence="20">
    <location>
        <begin position="140"/>
        <end position="144"/>
    </location>
    <ligand>
        <name>D-ribulose 5-phosphate</name>
        <dbReference type="ChEBI" id="CHEBI:58121"/>
    </ligand>
</feature>
<feature type="binding site" evidence="20">
    <location>
        <position position="28"/>
    </location>
    <ligand>
        <name>Mg(2+)</name>
        <dbReference type="ChEBI" id="CHEBI:18420"/>
        <label>2</label>
    </ligand>
</feature>
<feature type="binding site" evidence="20">
    <location>
        <position position="353"/>
    </location>
    <ligand>
        <name>GTP</name>
        <dbReference type="ChEBI" id="CHEBI:37565"/>
    </ligand>
</feature>
<evidence type="ECO:0000256" key="4">
    <source>
        <dbReference type="ARBA" id="ARBA00004853"/>
    </source>
</evidence>
<dbReference type="EMBL" id="LNQB01000043">
    <property type="protein sequence ID" value="OAP50178.1"/>
    <property type="molecule type" value="Genomic_DNA"/>
</dbReference>
<dbReference type="NCBIfam" id="NF001591">
    <property type="entry name" value="PRK00393.1"/>
    <property type="match status" value="1"/>
</dbReference>
<dbReference type="AlphaFoldDB" id="A0A178YRJ0"/>
<evidence type="ECO:0000256" key="9">
    <source>
        <dbReference type="ARBA" id="ARBA00022723"/>
    </source>
</evidence>
<comment type="similarity">
    <text evidence="6 20">In the N-terminal section; belongs to the DHBP synthase family.</text>
</comment>
<feature type="binding site" evidence="20">
    <location>
        <position position="318"/>
    </location>
    <ligand>
        <name>GTP</name>
        <dbReference type="ChEBI" id="CHEBI:37565"/>
    </ligand>
</feature>
<keyword evidence="15 20" id="KW-0464">Manganese</keyword>
<evidence type="ECO:0000256" key="10">
    <source>
        <dbReference type="ARBA" id="ARBA00022741"/>
    </source>
</evidence>
<evidence type="ECO:0000256" key="6">
    <source>
        <dbReference type="ARBA" id="ARBA00005520"/>
    </source>
</evidence>
<gene>
    <name evidence="20" type="primary">ribBA</name>
    <name evidence="22" type="ORF">ATB98_24545</name>
</gene>
<evidence type="ECO:0000256" key="12">
    <source>
        <dbReference type="ARBA" id="ARBA00022833"/>
    </source>
</evidence>
<evidence type="ECO:0000256" key="14">
    <source>
        <dbReference type="ARBA" id="ARBA00023134"/>
    </source>
</evidence>
<dbReference type="GO" id="GO:0003935">
    <property type="term" value="F:GTP cyclohydrolase II activity"/>
    <property type="evidence" value="ECO:0007669"/>
    <property type="project" value="UniProtKB-UniRule"/>
</dbReference>
<evidence type="ECO:0000259" key="21">
    <source>
        <dbReference type="Pfam" id="PF00925"/>
    </source>
</evidence>
<evidence type="ECO:0000256" key="18">
    <source>
        <dbReference type="ARBA" id="ARBA00043932"/>
    </source>
</evidence>
<feature type="binding site" evidence="20">
    <location>
        <begin position="296"/>
        <end position="298"/>
    </location>
    <ligand>
        <name>GTP</name>
        <dbReference type="ChEBI" id="CHEBI:37565"/>
    </ligand>
</feature>
<feature type="region of interest" description="GTP cyclohydrolase II" evidence="20">
    <location>
        <begin position="202"/>
        <end position="401"/>
    </location>
</feature>
<keyword evidence="12 20" id="KW-0862">Zinc</keyword>
<feature type="active site" description="Proton acceptor; for GTP cyclohydrolase activity" evidence="20">
    <location>
        <position position="330"/>
    </location>
</feature>
<keyword evidence="16 20" id="KW-0456">Lyase</keyword>
<dbReference type="InterPro" id="IPR017945">
    <property type="entry name" value="DHBP_synth_RibB-like_a/b_dom"/>
</dbReference>
<feature type="domain" description="GTP cyclohydrolase II" evidence="21">
    <location>
        <begin position="207"/>
        <end position="372"/>
    </location>
</feature>
<evidence type="ECO:0000256" key="1">
    <source>
        <dbReference type="ARBA" id="ARBA00000141"/>
    </source>
</evidence>
<dbReference type="Gene3D" id="3.90.870.10">
    <property type="entry name" value="DHBP synthase"/>
    <property type="match status" value="1"/>
</dbReference>
<evidence type="ECO:0000256" key="7">
    <source>
        <dbReference type="ARBA" id="ARBA00008976"/>
    </source>
</evidence>
<evidence type="ECO:0000256" key="19">
    <source>
        <dbReference type="ARBA" id="ARBA00049295"/>
    </source>
</evidence>
<dbReference type="EC" id="4.1.99.12" evidence="20"/>
<dbReference type="InterPro" id="IPR016299">
    <property type="entry name" value="Riboflavin_synth_RibBA"/>
</dbReference>
<dbReference type="PANTHER" id="PTHR21327">
    <property type="entry name" value="GTP CYCLOHYDROLASE II-RELATED"/>
    <property type="match status" value="1"/>
</dbReference>
<dbReference type="GO" id="GO:0030145">
    <property type="term" value="F:manganese ion binding"/>
    <property type="evidence" value="ECO:0007669"/>
    <property type="project" value="UniProtKB-UniRule"/>
</dbReference>
<dbReference type="OrthoDB" id="9793111at2"/>
<feature type="active site" description="Nucleophile; for GTP cyclohydrolase activity" evidence="20">
    <location>
        <position position="332"/>
    </location>
</feature>
<accession>A0A178YRJ0</accession>
<dbReference type="RefSeq" id="WP_066868301.1">
    <property type="nucleotide sequence ID" value="NZ_LNQB01000043.1"/>
</dbReference>
<dbReference type="FunFam" id="3.40.50.10990:FF:000001">
    <property type="entry name" value="Riboflavin biosynthesis protein RibBA"/>
    <property type="match status" value="1"/>
</dbReference>
<dbReference type="HAMAP" id="MF_01283">
    <property type="entry name" value="RibBA"/>
    <property type="match status" value="1"/>
</dbReference>
<keyword evidence="17 20" id="KW-0511">Multifunctional enzyme</keyword>
<keyword evidence="13 20" id="KW-0460">Magnesium</keyword>
<dbReference type="HAMAP" id="MF_00180">
    <property type="entry name" value="RibB"/>
    <property type="match status" value="1"/>
</dbReference>
<evidence type="ECO:0000256" key="16">
    <source>
        <dbReference type="ARBA" id="ARBA00023239"/>
    </source>
</evidence>
<feature type="binding site" evidence="20">
    <location>
        <position position="268"/>
    </location>
    <ligand>
        <name>Zn(2+)</name>
        <dbReference type="ChEBI" id="CHEBI:29105"/>
        <note>catalytic</note>
    </ligand>
</feature>
<proteinExistence type="inferred from homology"/>
<comment type="catalytic activity">
    <reaction evidence="19 20">
        <text>GTP + 4 H2O = 2,5-diamino-6-hydroxy-4-(5-phosphoribosylamino)-pyrimidine + formate + 2 phosphate + 3 H(+)</text>
        <dbReference type="Rhea" id="RHEA:23704"/>
        <dbReference type="ChEBI" id="CHEBI:15377"/>
        <dbReference type="ChEBI" id="CHEBI:15378"/>
        <dbReference type="ChEBI" id="CHEBI:15740"/>
        <dbReference type="ChEBI" id="CHEBI:37565"/>
        <dbReference type="ChEBI" id="CHEBI:43474"/>
        <dbReference type="ChEBI" id="CHEBI:58614"/>
        <dbReference type="EC" id="3.5.4.25"/>
    </reaction>
</comment>
<comment type="similarity">
    <text evidence="7 20">In the C-terminal section; belongs to the GTP cyclohydrolase II family.</text>
</comment>
<dbReference type="GO" id="GO:0008270">
    <property type="term" value="F:zinc ion binding"/>
    <property type="evidence" value="ECO:0007669"/>
    <property type="project" value="UniProtKB-UniRule"/>
</dbReference>
<evidence type="ECO:0000256" key="11">
    <source>
        <dbReference type="ARBA" id="ARBA00022801"/>
    </source>
</evidence>
<feature type="binding site" evidence="20">
    <location>
        <position position="143"/>
    </location>
    <ligand>
        <name>Mg(2+)</name>
        <dbReference type="ChEBI" id="CHEBI:18420"/>
        <label>2</label>
    </ligand>
</feature>
<evidence type="ECO:0000313" key="22">
    <source>
        <dbReference type="EMBL" id="OAP50178.1"/>
    </source>
</evidence>
<dbReference type="FunFam" id="3.90.870.10:FF:000001">
    <property type="entry name" value="Riboflavin biosynthesis protein RibBA"/>
    <property type="match status" value="1"/>
</dbReference>
<feature type="region of interest" description="DHBP synthase" evidence="20">
    <location>
        <begin position="1"/>
        <end position="201"/>
    </location>
</feature>
<dbReference type="Proteomes" id="UP000078507">
    <property type="component" value="Unassembled WGS sequence"/>
</dbReference>
<dbReference type="PIRSF" id="PIRSF001259">
    <property type="entry name" value="RibA"/>
    <property type="match status" value="1"/>
</dbReference>
<dbReference type="PANTHER" id="PTHR21327:SF18">
    <property type="entry name" value="3,4-DIHYDROXY-2-BUTANONE 4-PHOSPHATE SYNTHASE"/>
    <property type="match status" value="1"/>
</dbReference>
<feature type="site" description="Essential for DHBP synthase activity" evidence="20">
    <location>
        <position position="126"/>
    </location>
</feature>
<dbReference type="GO" id="GO:0005525">
    <property type="term" value="F:GTP binding"/>
    <property type="evidence" value="ECO:0007669"/>
    <property type="project" value="UniProtKB-KW"/>
</dbReference>
<evidence type="ECO:0000256" key="13">
    <source>
        <dbReference type="ARBA" id="ARBA00022842"/>
    </source>
</evidence>
<feature type="binding site" evidence="20">
    <location>
        <position position="28"/>
    </location>
    <ligand>
        <name>Mg(2+)</name>
        <dbReference type="ChEBI" id="CHEBI:18420"/>
        <label>1</label>
    </ligand>
</feature>
<organism evidence="22 23">
    <name type="scientific">Sinorhizobium saheli</name>
    <dbReference type="NCBI Taxonomy" id="36856"/>
    <lineage>
        <taxon>Bacteria</taxon>
        <taxon>Pseudomonadati</taxon>
        <taxon>Pseudomonadota</taxon>
        <taxon>Alphaproteobacteria</taxon>
        <taxon>Hyphomicrobiales</taxon>
        <taxon>Rhizobiaceae</taxon>
        <taxon>Sinorhizobium/Ensifer group</taxon>
        <taxon>Sinorhizobium</taxon>
    </lineage>
</organism>
<dbReference type="InterPro" id="IPR036144">
    <property type="entry name" value="RibA-like_sf"/>
</dbReference>
<dbReference type="SUPFAM" id="SSF55821">
    <property type="entry name" value="YrdC/RibB"/>
    <property type="match status" value="1"/>
</dbReference>
<sequence length="401" mass="43059">MSFSRVEEAIAAMARGEMIIVVDDEDRENEGDIVVAADAITPEAVAFMMKHARGLICVSVTGERLDELELPLMVTENSESMKTAFTVSIDYIHGTSTGISAPDRAATIRALVDPAARPADFARPGHIFPLRGNPKGVLGRPGHTEAAVDLAKLAGRHPCGVICEIANDDGTMARLPELQEFASRHGLLIITIKDLIAYRRQREPEVERVSDAELPTKAGSFRAIAYRDAASGLEHIALVKGNLADTESPLVRIHSECVTGEALGSLRCDCGDQLQQALSLIEAEGTGCIVYLRGQEGRGIGLGNKIAAYGLQDGGLDTYDANRALGLPADDRDYSVAAAILSDLRVKQLRLLTNNPKKVAGLERCGITVHSRRGLLTAVNAANASYLRAKKERFGHFLETA</sequence>
<feature type="site" description="Essential for DHBP synthase activity" evidence="20">
    <location>
        <position position="164"/>
    </location>
</feature>
<keyword evidence="14 20" id="KW-0342">GTP-binding</keyword>
<comment type="caution">
    <text evidence="22">The sequence shown here is derived from an EMBL/GenBank/DDBJ whole genome shotgun (WGS) entry which is preliminary data.</text>
</comment>
<evidence type="ECO:0000313" key="23">
    <source>
        <dbReference type="Proteomes" id="UP000078507"/>
    </source>
</evidence>
<dbReference type="SUPFAM" id="SSF142695">
    <property type="entry name" value="RibA-like"/>
    <property type="match status" value="1"/>
</dbReference>
<evidence type="ECO:0000256" key="5">
    <source>
        <dbReference type="ARBA" id="ARBA00004904"/>
    </source>
</evidence>
<feature type="binding site" evidence="20">
    <location>
        <begin position="27"/>
        <end position="28"/>
    </location>
    <ligand>
        <name>D-ribulose 5-phosphate</name>
        <dbReference type="ChEBI" id="CHEBI:58121"/>
    </ligand>
</feature>
<comment type="cofactor">
    <cofactor evidence="2">
        <name>Mn(2+)</name>
        <dbReference type="ChEBI" id="CHEBI:29035"/>
    </cofactor>
</comment>
<evidence type="ECO:0000256" key="8">
    <source>
        <dbReference type="ARBA" id="ARBA00022619"/>
    </source>
</evidence>
<feature type="binding site" evidence="20">
    <location>
        <position position="257"/>
    </location>
    <ligand>
        <name>Zn(2+)</name>
        <dbReference type="ChEBI" id="CHEBI:29105"/>
        <note>catalytic</note>
    </ligand>
</feature>
<feature type="binding site" evidence="20">
    <location>
        <position position="164"/>
    </location>
    <ligand>
        <name>D-ribulose 5-phosphate</name>
        <dbReference type="ChEBI" id="CHEBI:58121"/>
    </ligand>
</feature>
<keyword evidence="23" id="KW-1185">Reference proteome</keyword>
<reference evidence="22 23" key="1">
    <citation type="submission" date="2015-11" db="EMBL/GenBank/DDBJ databases">
        <title>Ensifer anhuiense sp. nov., an effective nitrogen fixation bacterium with Glycine soja.</title>
        <authorList>
            <person name="Yan H."/>
            <person name="Chen W."/>
        </authorList>
    </citation>
    <scope>NUCLEOTIDE SEQUENCE [LARGE SCALE GENOMIC DNA]</scope>
    <source>
        <strain evidence="22 23">LMG 7837</strain>
    </source>
</reference>
<dbReference type="Pfam" id="PF00925">
    <property type="entry name" value="GTP_cyclohydro2"/>
    <property type="match status" value="1"/>
</dbReference>
<evidence type="ECO:0000256" key="2">
    <source>
        <dbReference type="ARBA" id="ARBA00001936"/>
    </source>
</evidence>
<name>A0A178YRJ0_SINSA</name>
<dbReference type="GO" id="GO:0005829">
    <property type="term" value="C:cytosol"/>
    <property type="evidence" value="ECO:0007669"/>
    <property type="project" value="TreeGrafter"/>
</dbReference>
<keyword evidence="10 20" id="KW-0547">Nucleotide-binding</keyword>
<feature type="binding site" evidence="20">
    <location>
        <position position="273"/>
    </location>
    <ligand>
        <name>GTP</name>
        <dbReference type="ChEBI" id="CHEBI:37565"/>
    </ligand>
</feature>
<dbReference type="STRING" id="36856.ATB98_24545"/>
<dbReference type="UniPathway" id="UPA00275">
    <property type="reaction ID" value="UER00399"/>
</dbReference>
<comment type="catalytic activity">
    <reaction evidence="1 20">
        <text>D-ribulose 5-phosphate = (2S)-2-hydroxy-3-oxobutyl phosphate + formate + H(+)</text>
        <dbReference type="Rhea" id="RHEA:18457"/>
        <dbReference type="ChEBI" id="CHEBI:15378"/>
        <dbReference type="ChEBI" id="CHEBI:15740"/>
        <dbReference type="ChEBI" id="CHEBI:58121"/>
        <dbReference type="ChEBI" id="CHEBI:58830"/>
        <dbReference type="EC" id="4.1.99.12"/>
    </reaction>
</comment>
<dbReference type="Pfam" id="PF00926">
    <property type="entry name" value="DHBP_synthase"/>
    <property type="match status" value="1"/>
</dbReference>
<dbReference type="InterPro" id="IPR000926">
    <property type="entry name" value="RibA"/>
</dbReference>
<keyword evidence="8 20" id="KW-0686">Riboflavin biosynthesis</keyword>
<feature type="binding site" evidence="20">
    <location>
        <position position="32"/>
    </location>
    <ligand>
        <name>D-ribulose 5-phosphate</name>
        <dbReference type="ChEBI" id="CHEBI:58121"/>
    </ligand>
</feature>
<dbReference type="Gene3D" id="3.40.50.10990">
    <property type="entry name" value="GTP cyclohydrolase II"/>
    <property type="match status" value="1"/>
</dbReference>
<evidence type="ECO:0000256" key="15">
    <source>
        <dbReference type="ARBA" id="ARBA00023211"/>
    </source>
</evidence>
<dbReference type="GO" id="GO:0000287">
    <property type="term" value="F:magnesium ion binding"/>
    <property type="evidence" value="ECO:0007669"/>
    <property type="project" value="UniProtKB-UniRule"/>
</dbReference>
<dbReference type="InterPro" id="IPR032677">
    <property type="entry name" value="GTP_cyclohydro_II"/>
</dbReference>
<dbReference type="HAMAP" id="MF_00179">
    <property type="entry name" value="RibA"/>
    <property type="match status" value="1"/>
</dbReference>
<feature type="binding site" evidence="20">
    <location>
        <begin position="252"/>
        <end position="256"/>
    </location>
    <ligand>
        <name>GTP</name>
        <dbReference type="ChEBI" id="CHEBI:37565"/>
    </ligand>
</feature>
<comment type="function">
    <text evidence="18 20">Catalyzes the conversion of GTP to 2,5-diamino-6-ribosylamino-4(3H)-pyrimidinone 5'-phosphate (DARP), formate and pyrophosphate.</text>
</comment>
<dbReference type="NCBIfam" id="NF006803">
    <property type="entry name" value="PRK09311.1"/>
    <property type="match status" value="1"/>
</dbReference>
<feature type="binding site" evidence="20">
    <location>
        <position position="270"/>
    </location>
    <ligand>
        <name>Zn(2+)</name>
        <dbReference type="ChEBI" id="CHEBI:29105"/>
        <note>catalytic</note>
    </ligand>
</feature>
<dbReference type="CDD" id="cd00641">
    <property type="entry name" value="GTP_cyclohydro2"/>
    <property type="match status" value="1"/>
</dbReference>
<dbReference type="EC" id="3.5.4.25" evidence="20"/>
<keyword evidence="9 20" id="KW-0479">Metal-binding</keyword>